<protein>
    <submittedName>
        <fullName evidence="7">Acetolactate synthase large subunit</fullName>
    </submittedName>
</protein>
<dbReference type="GO" id="GO:0005948">
    <property type="term" value="C:acetolactate synthase complex"/>
    <property type="evidence" value="ECO:0007669"/>
    <property type="project" value="TreeGrafter"/>
</dbReference>
<evidence type="ECO:0000313" key="8">
    <source>
        <dbReference type="Proteomes" id="UP000509478"/>
    </source>
</evidence>
<dbReference type="GO" id="GO:0000287">
    <property type="term" value="F:magnesium ion binding"/>
    <property type="evidence" value="ECO:0007669"/>
    <property type="project" value="InterPro"/>
</dbReference>
<dbReference type="GO" id="GO:0009097">
    <property type="term" value="P:isoleucine biosynthetic process"/>
    <property type="evidence" value="ECO:0007669"/>
    <property type="project" value="TreeGrafter"/>
</dbReference>
<accession>A0A7D5M411</accession>
<dbReference type="PROSITE" id="PS00187">
    <property type="entry name" value="TPP_ENZYMES"/>
    <property type="match status" value="1"/>
</dbReference>
<dbReference type="InterPro" id="IPR029061">
    <property type="entry name" value="THDP-binding"/>
</dbReference>
<keyword evidence="2 3" id="KW-0786">Thiamine pyrophosphate</keyword>
<dbReference type="Pfam" id="PF02776">
    <property type="entry name" value="TPP_enzyme_N"/>
    <property type="match status" value="1"/>
</dbReference>
<dbReference type="EMBL" id="CP026995">
    <property type="protein sequence ID" value="QLH06113.1"/>
    <property type="molecule type" value="Genomic_DNA"/>
</dbReference>
<dbReference type="Pfam" id="PF00205">
    <property type="entry name" value="TPP_enzyme_M"/>
    <property type="match status" value="1"/>
</dbReference>
<organism evidence="7 8">
    <name type="scientific">Nitrosopumilus ureiphilus</name>
    <dbReference type="NCBI Taxonomy" id="1470067"/>
    <lineage>
        <taxon>Archaea</taxon>
        <taxon>Nitrososphaerota</taxon>
        <taxon>Nitrososphaeria</taxon>
        <taxon>Nitrosopumilales</taxon>
        <taxon>Nitrosopumilaceae</taxon>
        <taxon>Nitrosopumilus</taxon>
    </lineage>
</organism>
<dbReference type="InterPro" id="IPR029035">
    <property type="entry name" value="DHS-like_NAD/FAD-binding_dom"/>
</dbReference>
<dbReference type="GO" id="GO:0044272">
    <property type="term" value="P:sulfur compound biosynthetic process"/>
    <property type="evidence" value="ECO:0007669"/>
    <property type="project" value="UniProtKB-ARBA"/>
</dbReference>
<evidence type="ECO:0000256" key="2">
    <source>
        <dbReference type="ARBA" id="ARBA00023052"/>
    </source>
</evidence>
<gene>
    <name evidence="7" type="ORF">C5F50_02755</name>
</gene>
<dbReference type="Proteomes" id="UP000509478">
    <property type="component" value="Chromosome"/>
</dbReference>
<dbReference type="InterPro" id="IPR012001">
    <property type="entry name" value="Thiamin_PyroP_enz_TPP-bd_dom"/>
</dbReference>
<dbReference type="Pfam" id="PF02775">
    <property type="entry name" value="TPP_enzyme_C"/>
    <property type="match status" value="1"/>
</dbReference>
<dbReference type="InterPro" id="IPR045229">
    <property type="entry name" value="TPP_enz"/>
</dbReference>
<dbReference type="SUPFAM" id="SSF52518">
    <property type="entry name" value="Thiamin diphosphate-binding fold (THDP-binding)"/>
    <property type="match status" value="2"/>
</dbReference>
<feature type="domain" description="Thiamine pyrophosphate enzyme central" evidence="4">
    <location>
        <begin position="186"/>
        <end position="319"/>
    </location>
</feature>
<dbReference type="Gene3D" id="3.40.50.970">
    <property type="match status" value="2"/>
</dbReference>
<dbReference type="SUPFAM" id="SSF52467">
    <property type="entry name" value="DHS-like NAD/FAD-binding domain"/>
    <property type="match status" value="1"/>
</dbReference>
<evidence type="ECO:0000259" key="6">
    <source>
        <dbReference type="Pfam" id="PF02776"/>
    </source>
</evidence>
<dbReference type="Gene3D" id="3.40.50.1220">
    <property type="entry name" value="TPP-binding domain"/>
    <property type="match status" value="1"/>
</dbReference>
<dbReference type="GeneID" id="56066949"/>
<dbReference type="InterPro" id="IPR000399">
    <property type="entry name" value="TPP-bd_CS"/>
</dbReference>
<reference evidence="7 8" key="1">
    <citation type="submission" date="2018-02" db="EMBL/GenBank/DDBJ databases">
        <title>Complete genome of Nitrosopumilus ureaphilus PS0.</title>
        <authorList>
            <person name="Qin W."/>
            <person name="Zheng Y."/>
            <person name="Stahl D.A."/>
        </authorList>
    </citation>
    <scope>NUCLEOTIDE SEQUENCE [LARGE SCALE GENOMIC DNA]</scope>
    <source>
        <strain evidence="7 8">PS0</strain>
    </source>
</reference>
<proteinExistence type="inferred from homology"/>
<feature type="domain" description="Thiamine pyrophosphate enzyme N-terminal TPP-binding" evidence="6">
    <location>
        <begin position="1"/>
        <end position="116"/>
    </location>
</feature>
<dbReference type="InterPro" id="IPR012000">
    <property type="entry name" value="Thiamin_PyroP_enz_cen_dom"/>
</dbReference>
<comment type="similarity">
    <text evidence="1 3">Belongs to the TPP enzyme family.</text>
</comment>
<dbReference type="FunFam" id="3.40.50.970:FF:000007">
    <property type="entry name" value="Acetolactate synthase"/>
    <property type="match status" value="1"/>
</dbReference>
<dbReference type="CDD" id="cd07035">
    <property type="entry name" value="TPP_PYR_POX_like"/>
    <property type="match status" value="1"/>
</dbReference>
<dbReference type="GO" id="GO:0050660">
    <property type="term" value="F:flavin adenine dinucleotide binding"/>
    <property type="evidence" value="ECO:0007669"/>
    <property type="project" value="TreeGrafter"/>
</dbReference>
<dbReference type="OrthoDB" id="6837at2157"/>
<dbReference type="RefSeq" id="WP_179372179.1">
    <property type="nucleotide sequence ID" value="NZ_CP026995.1"/>
</dbReference>
<dbReference type="NCBIfam" id="NF006187">
    <property type="entry name" value="PRK08322.1"/>
    <property type="match status" value="1"/>
</dbReference>
<feature type="domain" description="Thiamine pyrophosphate enzyme TPP-binding" evidence="5">
    <location>
        <begin position="390"/>
        <end position="536"/>
    </location>
</feature>
<evidence type="ECO:0000259" key="5">
    <source>
        <dbReference type="Pfam" id="PF02775"/>
    </source>
</evidence>
<dbReference type="GO" id="GO:0003984">
    <property type="term" value="F:acetolactate synthase activity"/>
    <property type="evidence" value="ECO:0007669"/>
    <property type="project" value="TreeGrafter"/>
</dbReference>
<evidence type="ECO:0000256" key="1">
    <source>
        <dbReference type="ARBA" id="ARBA00007812"/>
    </source>
</evidence>
<dbReference type="GO" id="GO:0009099">
    <property type="term" value="P:L-valine biosynthetic process"/>
    <property type="evidence" value="ECO:0007669"/>
    <property type="project" value="TreeGrafter"/>
</dbReference>
<dbReference type="KEGG" id="nue:C5F50_02755"/>
<evidence type="ECO:0000313" key="7">
    <source>
        <dbReference type="EMBL" id="QLH06113.1"/>
    </source>
</evidence>
<evidence type="ECO:0000256" key="3">
    <source>
        <dbReference type="RuleBase" id="RU362132"/>
    </source>
</evidence>
<name>A0A7D5M411_9ARCH</name>
<dbReference type="InterPro" id="IPR011766">
    <property type="entry name" value="TPP_enzyme_TPP-bd"/>
</dbReference>
<sequence length="562" mass="62985">MKASDLFVKCLENEGVEYIFGIPGEENADFMMSLAESKIKFILTRHEQGAAFMADVYGRLTGKVGVCLATLGPGATNLVTGVANANMDRSRLLAITGQTDSHLLHKESHQNMDAITMFKPITKWNWSIRNPQNIPEIVRRAFKISLEEKPGAVHIELPQDIAKREADIPPIEPQPIFRSEANEKLIKQAAQIILEAKNPIIFLGNGCVRENASQHIRKFVEKTGIIAMNTFMGKGVVSDDSPLHLHTIGIKDADHALLAMKSADVIIAVGVDLVEYSPKNWNLNLDKKIIHIDFTPSEVYTYYRPIVEIISDIEYAVDAILDELEQQKKLHPELDIFPRKEIPELFKKIIREVDERRDSFSDDMSFPIKPEKLVIDVRNALGENDIVLSDVGAHKLWISKIYKTYQPNTCIIPNGFCSMGFAFPGAIAAKIVHPDRNIVAMCGDAGFLMNIQELETAVRLKLGIITVVWCDLDLGMISMKQKNEFGKSVFTRFNNPEFITLAQSFGAVGFVVKTTEAFSKTLEDAKKIKDKPVIIAIDVDYSRNNVLLNDSNYENIESKNKL</sequence>
<keyword evidence="8" id="KW-1185">Reference proteome</keyword>
<dbReference type="AlphaFoldDB" id="A0A7D5M411"/>
<dbReference type="PANTHER" id="PTHR18968">
    <property type="entry name" value="THIAMINE PYROPHOSPHATE ENZYMES"/>
    <property type="match status" value="1"/>
</dbReference>
<dbReference type="PANTHER" id="PTHR18968:SF129">
    <property type="entry name" value="ACETOLACTATE SYNTHASE"/>
    <property type="match status" value="1"/>
</dbReference>
<evidence type="ECO:0000259" key="4">
    <source>
        <dbReference type="Pfam" id="PF00205"/>
    </source>
</evidence>
<dbReference type="GO" id="GO:0030976">
    <property type="term" value="F:thiamine pyrophosphate binding"/>
    <property type="evidence" value="ECO:0007669"/>
    <property type="project" value="InterPro"/>
</dbReference>